<dbReference type="GO" id="GO:0060307">
    <property type="term" value="P:regulation of ventricular cardiac muscle cell membrane repolarization"/>
    <property type="evidence" value="ECO:0007669"/>
    <property type="project" value="TreeGrafter"/>
</dbReference>
<evidence type="ECO:0000256" key="8">
    <source>
        <dbReference type="ARBA" id="ARBA00022553"/>
    </source>
</evidence>
<dbReference type="GO" id="GO:0005251">
    <property type="term" value="F:delayed rectifier potassium channel activity"/>
    <property type="evidence" value="ECO:0007669"/>
    <property type="project" value="TreeGrafter"/>
</dbReference>
<evidence type="ECO:0000256" key="20">
    <source>
        <dbReference type="SAM" id="Phobius"/>
    </source>
</evidence>
<dbReference type="GO" id="GO:0045121">
    <property type="term" value="C:membrane raft"/>
    <property type="evidence" value="ECO:0007669"/>
    <property type="project" value="UniProtKB-SubCell"/>
</dbReference>
<dbReference type="AlphaFoldDB" id="A0A3M0IVB7"/>
<evidence type="ECO:0000256" key="10">
    <source>
        <dbReference type="ARBA" id="ARBA00022826"/>
    </source>
</evidence>
<evidence type="ECO:0000256" key="2">
    <source>
        <dbReference type="ARBA" id="ARBA00004251"/>
    </source>
</evidence>
<keyword evidence="5" id="KW-0813">Transport</keyword>
<keyword evidence="9 20" id="KW-0812">Transmembrane</keyword>
<evidence type="ECO:0000256" key="9">
    <source>
        <dbReference type="ARBA" id="ARBA00022692"/>
    </source>
</evidence>
<dbReference type="GO" id="GO:0086091">
    <property type="term" value="P:regulation of heart rate by cardiac conduction"/>
    <property type="evidence" value="ECO:0007669"/>
    <property type="project" value="TreeGrafter"/>
</dbReference>
<evidence type="ECO:0000256" key="3">
    <source>
        <dbReference type="ARBA" id="ARBA00004285"/>
    </source>
</evidence>
<dbReference type="Proteomes" id="UP000269221">
    <property type="component" value="Unassembled WGS sequence"/>
</dbReference>
<dbReference type="PANTHER" id="PTHR15282:SF10">
    <property type="entry name" value="POTASSIUM VOLTAGE-GATED CHANNEL SUBFAMILY E MEMBER 1"/>
    <property type="match status" value="1"/>
</dbReference>
<dbReference type="PRINTS" id="PR00168">
    <property type="entry name" value="KCNECHANNEL"/>
</dbReference>
<dbReference type="GO" id="GO:0044325">
    <property type="term" value="F:transmembrane transporter binding"/>
    <property type="evidence" value="ECO:0007669"/>
    <property type="project" value="TreeGrafter"/>
</dbReference>
<evidence type="ECO:0000256" key="11">
    <source>
        <dbReference type="ARBA" id="ARBA00022882"/>
    </source>
</evidence>
<comment type="similarity">
    <text evidence="4">Belongs to the potassium channel KCNE family.</text>
</comment>
<dbReference type="OrthoDB" id="8772344at2759"/>
<evidence type="ECO:0000256" key="13">
    <source>
        <dbReference type="ARBA" id="ARBA00022989"/>
    </source>
</evidence>
<dbReference type="STRING" id="333673.A0A3M0IVB7"/>
<reference evidence="21 22" key="1">
    <citation type="submission" date="2018-07" db="EMBL/GenBank/DDBJ databases">
        <title>A high quality draft genome assembly of the barn swallow (H. rustica rustica).</title>
        <authorList>
            <person name="Formenti G."/>
            <person name="Chiara M."/>
            <person name="Poveda L."/>
            <person name="Francoijs K.-J."/>
            <person name="Bonisoli-Alquati A."/>
            <person name="Canova L."/>
            <person name="Gianfranceschi L."/>
            <person name="Horner D.S."/>
            <person name="Saino N."/>
        </authorList>
    </citation>
    <scope>NUCLEOTIDE SEQUENCE [LARGE SCALE GENOMIC DNA]</scope>
    <source>
        <strain evidence="21">Chelidonia</strain>
        <tissue evidence="21">Blood</tissue>
    </source>
</reference>
<dbReference type="GO" id="GO:1902282">
    <property type="term" value="F:voltage-gated potassium channel activity involved in ventricular cardiac muscle cell action potential repolarization"/>
    <property type="evidence" value="ECO:0007669"/>
    <property type="project" value="TreeGrafter"/>
</dbReference>
<proteinExistence type="inferred from homology"/>
<keyword evidence="17" id="KW-0407">Ion channel</keyword>
<keyword evidence="15 20" id="KW-0472">Membrane</keyword>
<gene>
    <name evidence="21" type="ORF">DUI87_31168</name>
</gene>
<dbReference type="PANTHER" id="PTHR15282">
    <property type="entry name" value="POTASSIUM VOLTAGE-GATED CHANNEL SUBFAMILY E MEMBER 1, 3"/>
    <property type="match status" value="1"/>
</dbReference>
<dbReference type="GO" id="GO:0097623">
    <property type="term" value="P:potassium ion export across plasma membrane"/>
    <property type="evidence" value="ECO:0007669"/>
    <property type="project" value="TreeGrafter"/>
</dbReference>
<comment type="subcellular location">
    <subcellularLocation>
        <location evidence="1">Apical cell membrane</location>
    </subcellularLocation>
    <subcellularLocation>
        <location evidence="2">Cell membrane</location>
        <topology evidence="2">Single-pass type I membrane protein</topology>
    </subcellularLocation>
    <subcellularLocation>
        <location evidence="3">Membrane raft</location>
    </subcellularLocation>
</comment>
<sequence length="126" mass="14113">MLALSNSTALELLLSKALRGCLERANSSAPAEARSASDHLEIVYVLLMLGLFGFFTLGVMVTNLRARRLEGPRDPYHTYIATDAWRKKDREDFQAKVVENYKLCCVLENQLAVEQPGLKIPEEKSS</sequence>
<evidence type="ECO:0000256" key="4">
    <source>
        <dbReference type="ARBA" id="ARBA00005688"/>
    </source>
</evidence>
<keyword evidence="7" id="KW-0633">Potassium transport</keyword>
<keyword evidence="8" id="KW-0597">Phosphoprotein</keyword>
<name>A0A3M0IVB7_HIRRU</name>
<keyword evidence="12" id="KW-0630">Potassium</keyword>
<keyword evidence="14" id="KW-0406">Ion transport</keyword>
<keyword evidence="13 20" id="KW-1133">Transmembrane helix</keyword>
<feature type="transmembrane region" description="Helical" evidence="20">
    <location>
        <begin position="42"/>
        <end position="64"/>
    </location>
</feature>
<evidence type="ECO:0000256" key="5">
    <source>
        <dbReference type="ARBA" id="ARBA00022448"/>
    </source>
</evidence>
<dbReference type="GO" id="GO:0016324">
    <property type="term" value="C:apical plasma membrane"/>
    <property type="evidence" value="ECO:0007669"/>
    <property type="project" value="UniProtKB-SubCell"/>
</dbReference>
<keyword evidence="10" id="KW-0631">Potassium channel</keyword>
<evidence type="ECO:0000313" key="22">
    <source>
        <dbReference type="Proteomes" id="UP000269221"/>
    </source>
</evidence>
<dbReference type="GO" id="GO:0008076">
    <property type="term" value="C:voltage-gated potassium channel complex"/>
    <property type="evidence" value="ECO:0007669"/>
    <property type="project" value="TreeGrafter"/>
</dbReference>
<organism evidence="21 22">
    <name type="scientific">Hirundo rustica rustica</name>
    <dbReference type="NCBI Taxonomy" id="333673"/>
    <lineage>
        <taxon>Eukaryota</taxon>
        <taxon>Metazoa</taxon>
        <taxon>Chordata</taxon>
        <taxon>Craniata</taxon>
        <taxon>Vertebrata</taxon>
        <taxon>Euteleostomi</taxon>
        <taxon>Archelosauria</taxon>
        <taxon>Archosauria</taxon>
        <taxon>Dinosauria</taxon>
        <taxon>Saurischia</taxon>
        <taxon>Theropoda</taxon>
        <taxon>Coelurosauria</taxon>
        <taxon>Aves</taxon>
        <taxon>Neognathae</taxon>
        <taxon>Neoaves</taxon>
        <taxon>Telluraves</taxon>
        <taxon>Australaves</taxon>
        <taxon>Passeriformes</taxon>
        <taxon>Sylvioidea</taxon>
        <taxon>Hirundinidae</taxon>
        <taxon>Hirundo</taxon>
    </lineage>
</organism>
<dbReference type="InterPro" id="IPR000369">
    <property type="entry name" value="K_chnl_KCNE"/>
</dbReference>
<evidence type="ECO:0000256" key="6">
    <source>
        <dbReference type="ARBA" id="ARBA00022475"/>
    </source>
</evidence>
<evidence type="ECO:0000256" key="18">
    <source>
        <dbReference type="ARBA" id="ARBA00035196"/>
    </source>
</evidence>
<evidence type="ECO:0000256" key="7">
    <source>
        <dbReference type="ARBA" id="ARBA00022538"/>
    </source>
</evidence>
<keyword evidence="6" id="KW-1003">Cell membrane</keyword>
<evidence type="ECO:0000256" key="15">
    <source>
        <dbReference type="ARBA" id="ARBA00023136"/>
    </source>
</evidence>
<evidence type="ECO:0000256" key="1">
    <source>
        <dbReference type="ARBA" id="ARBA00004221"/>
    </source>
</evidence>
<dbReference type="PRINTS" id="PR01604">
    <property type="entry name" value="KCNE1CHANNEL"/>
</dbReference>
<dbReference type="EMBL" id="QRBI01000227">
    <property type="protein sequence ID" value="RMB92398.1"/>
    <property type="molecule type" value="Genomic_DNA"/>
</dbReference>
<evidence type="ECO:0000256" key="19">
    <source>
        <dbReference type="ARBA" id="ARBA00045479"/>
    </source>
</evidence>
<keyword evidence="16" id="KW-0325">Glycoprotein</keyword>
<comment type="caution">
    <text evidence="21">The sequence shown here is derived from an EMBL/GenBank/DDBJ whole genome shotgun (WGS) entry which is preliminary data.</text>
</comment>
<protein>
    <recommendedName>
        <fullName evidence="18">Potassium voltage-gated channel subfamily E member 1</fullName>
    </recommendedName>
</protein>
<evidence type="ECO:0000313" key="21">
    <source>
        <dbReference type="EMBL" id="RMB92398.1"/>
    </source>
</evidence>
<dbReference type="Pfam" id="PF02060">
    <property type="entry name" value="ISK_Channel"/>
    <property type="match status" value="1"/>
</dbReference>
<keyword evidence="22" id="KW-1185">Reference proteome</keyword>
<dbReference type="InterPro" id="IPR005424">
    <property type="entry name" value="KCNE1"/>
</dbReference>
<evidence type="ECO:0000256" key="16">
    <source>
        <dbReference type="ARBA" id="ARBA00023180"/>
    </source>
</evidence>
<evidence type="ECO:0000256" key="17">
    <source>
        <dbReference type="ARBA" id="ARBA00023303"/>
    </source>
</evidence>
<dbReference type="GO" id="GO:0015459">
    <property type="term" value="F:potassium channel regulator activity"/>
    <property type="evidence" value="ECO:0007669"/>
    <property type="project" value="TreeGrafter"/>
</dbReference>
<evidence type="ECO:0000256" key="14">
    <source>
        <dbReference type="ARBA" id="ARBA00023065"/>
    </source>
</evidence>
<comment type="function">
    <text evidence="19">Ancillary protein that functions as a regulatory subunit of the voltage-gated potassium (Kv) channel complex composed of pore-forming and potassium-conducting alpha subunits and of regulatory beta subunits. KCNE1 beta subunit modulates the gating kinetics and enhances stability of the channel complex. Alters the gating of the delayed rectifier Kv channel containing KCNB1 alpha subunit. Associates with KCNQ1/KVLQT1 alpha subunit to form the slowly activating delayed rectifier cardiac potassium (IKs) channel responsible for ventricular muscle action potential repolarization. The outward current reaches its steady state only after 50 seconds. Assembly with KCNH2/HERG alpha subunit Kv channel may regulate the rapidly activating component of the delayed rectifying potassium current (IKr) in heart.</text>
</comment>
<accession>A0A3M0IVB7</accession>
<evidence type="ECO:0000256" key="12">
    <source>
        <dbReference type="ARBA" id="ARBA00022958"/>
    </source>
</evidence>
<keyword evidence="11" id="KW-0851">Voltage-gated channel</keyword>